<dbReference type="KEGG" id="pco:PHACADRAFT_89998"/>
<dbReference type="Proteomes" id="UP000008370">
    <property type="component" value="Unassembled WGS sequence"/>
</dbReference>
<feature type="transmembrane region" description="Helical" evidence="1">
    <location>
        <begin position="84"/>
        <end position="105"/>
    </location>
</feature>
<keyword evidence="1" id="KW-0812">Transmembrane</keyword>
<dbReference type="OrthoDB" id="2750812at2759"/>
<proteinExistence type="predicted"/>
<dbReference type="RefSeq" id="XP_007392937.1">
    <property type="nucleotide sequence ID" value="XM_007392875.1"/>
</dbReference>
<keyword evidence="4" id="KW-1185">Reference proteome</keyword>
<dbReference type="InterPro" id="IPR045340">
    <property type="entry name" value="DUF6533"/>
</dbReference>
<reference evidence="3 4" key="1">
    <citation type="journal article" date="2012" name="BMC Genomics">
        <title>Comparative genomics of the white-rot fungi, Phanerochaete carnosa and P. chrysosporium, to elucidate the genetic basis of the distinct wood types they colonize.</title>
        <authorList>
            <person name="Suzuki H."/>
            <person name="MacDonald J."/>
            <person name="Syed K."/>
            <person name="Salamov A."/>
            <person name="Hori C."/>
            <person name="Aerts A."/>
            <person name="Henrissat B."/>
            <person name="Wiebenga A."/>
            <person name="vanKuyk P.A."/>
            <person name="Barry K."/>
            <person name="Lindquist E."/>
            <person name="LaButti K."/>
            <person name="Lapidus A."/>
            <person name="Lucas S."/>
            <person name="Coutinho P."/>
            <person name="Gong Y."/>
            <person name="Samejima M."/>
            <person name="Mahadevan R."/>
            <person name="Abou-Zaid M."/>
            <person name="de Vries R.P."/>
            <person name="Igarashi K."/>
            <person name="Yadav J.S."/>
            <person name="Grigoriev I.V."/>
            <person name="Master E.R."/>
        </authorList>
    </citation>
    <scope>NUCLEOTIDE SEQUENCE [LARGE SCALE GENOMIC DNA]</scope>
    <source>
        <strain evidence="3 4">HHB-10118-sp</strain>
    </source>
</reference>
<organism evidence="3 4">
    <name type="scientific">Phanerochaete carnosa (strain HHB-10118-sp)</name>
    <name type="common">White-rot fungus</name>
    <name type="synonym">Peniophora carnosa</name>
    <dbReference type="NCBI Taxonomy" id="650164"/>
    <lineage>
        <taxon>Eukaryota</taxon>
        <taxon>Fungi</taxon>
        <taxon>Dikarya</taxon>
        <taxon>Basidiomycota</taxon>
        <taxon>Agaricomycotina</taxon>
        <taxon>Agaricomycetes</taxon>
        <taxon>Polyporales</taxon>
        <taxon>Phanerochaetaceae</taxon>
        <taxon>Phanerochaete</taxon>
    </lineage>
</organism>
<dbReference type="GeneID" id="18920671"/>
<dbReference type="HOGENOM" id="CLU_159695_0_0_1"/>
<dbReference type="InParanoid" id="K5WE66"/>
<keyword evidence="1" id="KW-0472">Membrane</keyword>
<name>K5WE66_PHACS</name>
<evidence type="ECO:0000256" key="1">
    <source>
        <dbReference type="SAM" id="Phobius"/>
    </source>
</evidence>
<dbReference type="EMBL" id="JH930470">
    <property type="protein sequence ID" value="EKM57590.1"/>
    <property type="molecule type" value="Genomic_DNA"/>
</dbReference>
<dbReference type="AlphaFoldDB" id="K5WE66"/>
<feature type="transmembrane region" description="Helical" evidence="1">
    <location>
        <begin position="28"/>
        <end position="49"/>
    </location>
</feature>
<accession>K5WE66</accession>
<evidence type="ECO:0000313" key="4">
    <source>
        <dbReference type="Proteomes" id="UP000008370"/>
    </source>
</evidence>
<feature type="transmembrane region" description="Helical" evidence="1">
    <location>
        <begin position="61"/>
        <end position="78"/>
    </location>
</feature>
<sequence length="124" mass="14025">LAIVIYELLITAADEIKVVWKRPVTASAVLLGSVRWSLFLLVILGFVPATQRVFCPNMKRALSFHWSVFSALRVFAVWNRNYVWSLIVLALNMVPLATYLVCAVLSQAPRTHRFIPPCRSPRGD</sequence>
<dbReference type="Pfam" id="PF20151">
    <property type="entry name" value="DUF6533"/>
    <property type="match status" value="1"/>
</dbReference>
<evidence type="ECO:0000259" key="2">
    <source>
        <dbReference type="Pfam" id="PF20151"/>
    </source>
</evidence>
<feature type="domain" description="DUF6533" evidence="2">
    <location>
        <begin position="1"/>
        <end position="31"/>
    </location>
</feature>
<keyword evidence="1" id="KW-1133">Transmembrane helix</keyword>
<feature type="non-terminal residue" evidence="3">
    <location>
        <position position="124"/>
    </location>
</feature>
<protein>
    <recommendedName>
        <fullName evidence="2">DUF6533 domain-containing protein</fullName>
    </recommendedName>
</protein>
<gene>
    <name evidence="3" type="ORF">PHACADRAFT_89998</name>
</gene>
<evidence type="ECO:0000313" key="3">
    <source>
        <dbReference type="EMBL" id="EKM57590.1"/>
    </source>
</evidence>